<proteinExistence type="predicted"/>
<gene>
    <name evidence="1" type="ORF">BCF53_1392</name>
</gene>
<keyword evidence="2" id="KW-1185">Reference proteome</keyword>
<comment type="caution">
    <text evidence="1">The sequence shown here is derived from an EMBL/GenBank/DDBJ whole genome shotgun (WGS) entry which is preliminary data.</text>
</comment>
<name>A0A4R3HR74_9GAMM</name>
<dbReference type="Proteomes" id="UP000295793">
    <property type="component" value="Unassembled WGS sequence"/>
</dbReference>
<evidence type="ECO:0000313" key="2">
    <source>
        <dbReference type="Proteomes" id="UP000295793"/>
    </source>
</evidence>
<accession>A0A4R3HR74</accession>
<dbReference type="AlphaFoldDB" id="A0A4R3HR74"/>
<protein>
    <submittedName>
        <fullName evidence="1">Uncharacterized protein</fullName>
    </submittedName>
</protein>
<organism evidence="1 2">
    <name type="scientific">Reinekea marinisedimentorum</name>
    <dbReference type="NCBI Taxonomy" id="230495"/>
    <lineage>
        <taxon>Bacteria</taxon>
        <taxon>Pseudomonadati</taxon>
        <taxon>Pseudomonadota</taxon>
        <taxon>Gammaproteobacteria</taxon>
        <taxon>Oceanospirillales</taxon>
        <taxon>Saccharospirillaceae</taxon>
        <taxon>Reinekea</taxon>
    </lineage>
</organism>
<evidence type="ECO:0000313" key="1">
    <source>
        <dbReference type="EMBL" id="TCS34789.1"/>
    </source>
</evidence>
<reference evidence="1 2" key="1">
    <citation type="submission" date="2019-03" db="EMBL/GenBank/DDBJ databases">
        <title>Genomic Encyclopedia of Archaeal and Bacterial Type Strains, Phase II (KMG-II): from individual species to whole genera.</title>
        <authorList>
            <person name="Goeker M."/>
        </authorList>
    </citation>
    <scope>NUCLEOTIDE SEQUENCE [LARGE SCALE GENOMIC DNA]</scope>
    <source>
        <strain evidence="1 2">DSM 15388</strain>
    </source>
</reference>
<dbReference type="EMBL" id="SLZR01000039">
    <property type="protein sequence ID" value="TCS34789.1"/>
    <property type="molecule type" value="Genomic_DNA"/>
</dbReference>
<sequence length="33" mass="3802">MLQIVLMKSAGLLEYQQIKGFSDELQNFINSQD</sequence>